<dbReference type="InterPro" id="IPR050985">
    <property type="entry name" value="Alpha-glycosidase_related"/>
</dbReference>
<dbReference type="Gene3D" id="3.20.20.70">
    <property type="entry name" value="Aldolase class I"/>
    <property type="match status" value="1"/>
</dbReference>
<evidence type="ECO:0000256" key="2">
    <source>
        <dbReference type="ARBA" id="ARBA00023295"/>
    </source>
</evidence>
<protein>
    <recommendedName>
        <fullName evidence="5">Alpha-galactosidase</fullName>
    </recommendedName>
</protein>
<evidence type="ECO:0000313" key="4">
    <source>
        <dbReference type="Proteomes" id="UP000231136"/>
    </source>
</evidence>
<dbReference type="Proteomes" id="UP000231136">
    <property type="component" value="Unassembled WGS sequence"/>
</dbReference>
<organism evidence="3 4">
    <name type="scientific">Candidatus Collierbacteria bacterium CG22_combo_CG10-13_8_21_14_all_43_12</name>
    <dbReference type="NCBI Taxonomy" id="1974537"/>
    <lineage>
        <taxon>Bacteria</taxon>
        <taxon>Candidatus Collieribacteriota</taxon>
    </lineage>
</organism>
<accession>A0A2H0DV72</accession>
<dbReference type="GO" id="GO:0004557">
    <property type="term" value="F:alpha-galactosidase activity"/>
    <property type="evidence" value="ECO:0007669"/>
    <property type="project" value="InterPro"/>
</dbReference>
<gene>
    <name evidence="3" type="ORF">COW83_01065</name>
</gene>
<evidence type="ECO:0000313" key="3">
    <source>
        <dbReference type="EMBL" id="PIP86033.1"/>
    </source>
</evidence>
<dbReference type="SUPFAM" id="SSF51445">
    <property type="entry name" value="(Trans)glycosidases"/>
    <property type="match status" value="1"/>
</dbReference>
<dbReference type="CDD" id="cd14791">
    <property type="entry name" value="GH36"/>
    <property type="match status" value="1"/>
</dbReference>
<dbReference type="EMBL" id="PCTR01000039">
    <property type="protein sequence ID" value="PIP86033.1"/>
    <property type="molecule type" value="Genomic_DNA"/>
</dbReference>
<dbReference type="AlphaFoldDB" id="A0A2H0DV72"/>
<dbReference type="InterPro" id="IPR013785">
    <property type="entry name" value="Aldolase_TIM"/>
</dbReference>
<dbReference type="InterPro" id="IPR017853">
    <property type="entry name" value="GH"/>
</dbReference>
<name>A0A2H0DV72_9BACT</name>
<proteinExistence type="predicted"/>
<sequence length="533" mass="61082">MRNIFSSEYGVFIEKEGNDKFIVSDNVGILGIKRKVVEGGENEFVVQVELRNIGEEDVLVKSMVVAEFLLTGKVEKVLENGWGQSSFSGYRTQVKETKRKRIILKRDQNSNSFMKNFGYLEGSMVNEWFTQVVFSEKNCVFGAVTSADQFTQIYLKEGKDGLKVRITCQLDDYRLKPDEKLVSEKIALVWGRKAKETLEDYADLIAKYSKTRSVKPPPVGLCCAYYFQGNIVSEEYLRSQLRSLTLFPGKTGLKYVEIDAGYCTWGDWLEINNSFPSGMKVMVNEIRKMGLKAGIWCAPYVADPKSNLYKQHPDWFLRNKSGREIEGRLSSPLDLLPQFSLKVLDPTLPEVQKYIRKVVKQFMDWGFEMLKIDFTYPVCFSDRYFLPVTRAQALRMGYEVIRSTAGERIHLMSAISQLSPLVGVVDSARVGIDTLNPYVSKIPFFGKMINGYMFKESMRNNSARLFLNGKVWINDADCFVGRGHAGLSKSQMSEQFDFLKKYKGSIWIGDSFKTMTKSNLDKYIDLFRKRWGK</sequence>
<dbReference type="PANTHER" id="PTHR43053:SF3">
    <property type="entry name" value="ALPHA-GALACTOSIDASE C-RELATED"/>
    <property type="match status" value="1"/>
</dbReference>
<dbReference type="Pfam" id="PF02065">
    <property type="entry name" value="Melibiase"/>
    <property type="match status" value="1"/>
</dbReference>
<keyword evidence="2" id="KW-0326">Glycosidase</keyword>
<dbReference type="GO" id="GO:0016052">
    <property type="term" value="P:carbohydrate catabolic process"/>
    <property type="evidence" value="ECO:0007669"/>
    <property type="project" value="InterPro"/>
</dbReference>
<comment type="caution">
    <text evidence="3">The sequence shown here is derived from an EMBL/GenBank/DDBJ whole genome shotgun (WGS) entry which is preliminary data.</text>
</comment>
<reference evidence="3 4" key="1">
    <citation type="submission" date="2017-09" db="EMBL/GenBank/DDBJ databases">
        <title>Depth-based differentiation of microbial function through sediment-hosted aquifers and enrichment of novel symbionts in the deep terrestrial subsurface.</title>
        <authorList>
            <person name="Probst A.J."/>
            <person name="Ladd B."/>
            <person name="Jarett J.K."/>
            <person name="Geller-Mcgrath D.E."/>
            <person name="Sieber C.M."/>
            <person name="Emerson J.B."/>
            <person name="Anantharaman K."/>
            <person name="Thomas B.C."/>
            <person name="Malmstrom R."/>
            <person name="Stieglmeier M."/>
            <person name="Klingl A."/>
            <person name="Woyke T."/>
            <person name="Ryan C.M."/>
            <person name="Banfield J.F."/>
        </authorList>
    </citation>
    <scope>NUCLEOTIDE SEQUENCE [LARGE SCALE GENOMIC DNA]</scope>
    <source>
        <strain evidence="3">CG22_combo_CG10-13_8_21_14_all_43_12</strain>
    </source>
</reference>
<evidence type="ECO:0008006" key="5">
    <source>
        <dbReference type="Google" id="ProtNLM"/>
    </source>
</evidence>
<keyword evidence="1" id="KW-0378">Hydrolase</keyword>
<evidence type="ECO:0000256" key="1">
    <source>
        <dbReference type="ARBA" id="ARBA00022801"/>
    </source>
</evidence>
<dbReference type="PANTHER" id="PTHR43053">
    <property type="entry name" value="GLYCOSIDASE FAMILY 31"/>
    <property type="match status" value="1"/>
</dbReference>
<dbReference type="InterPro" id="IPR002252">
    <property type="entry name" value="Glyco_hydro_36"/>
</dbReference>